<dbReference type="RefSeq" id="WP_367779257.1">
    <property type="nucleotide sequence ID" value="NZ_JBFMIA010000005.1"/>
</dbReference>
<keyword evidence="1" id="KW-0472">Membrane</keyword>
<reference evidence="2 3" key="1">
    <citation type="journal article" date="1979" name="Int. J. Syst. Evol. Microbiol.">
        <title>Bacillus globisporus subsp. marinus subsp. nov.</title>
        <authorList>
            <person name="Liu H."/>
        </authorList>
    </citation>
    <scope>NUCLEOTIDE SEQUENCE [LARGE SCALE GENOMIC DNA]</scope>
    <source>
        <strain evidence="2 3">DSM 1297</strain>
    </source>
</reference>
<keyword evidence="1" id="KW-0812">Transmembrane</keyword>
<feature type="transmembrane region" description="Helical" evidence="1">
    <location>
        <begin position="80"/>
        <end position="103"/>
    </location>
</feature>
<evidence type="ECO:0000313" key="3">
    <source>
        <dbReference type="Proteomes" id="UP001556040"/>
    </source>
</evidence>
<keyword evidence="3" id="KW-1185">Reference proteome</keyword>
<gene>
    <name evidence="2" type="ORF">AB1471_08150</name>
</gene>
<accession>A0ABV3Q4M4</accession>
<keyword evidence="1" id="KW-1133">Transmembrane helix</keyword>
<feature type="transmembrane region" description="Helical" evidence="1">
    <location>
        <begin position="42"/>
        <end position="68"/>
    </location>
</feature>
<organism evidence="2 3">
    <name type="scientific">Jeotgalibacillus marinus</name>
    <dbReference type="NCBI Taxonomy" id="86667"/>
    <lineage>
        <taxon>Bacteria</taxon>
        <taxon>Bacillati</taxon>
        <taxon>Bacillota</taxon>
        <taxon>Bacilli</taxon>
        <taxon>Bacillales</taxon>
        <taxon>Caryophanaceae</taxon>
        <taxon>Jeotgalibacillus</taxon>
    </lineage>
</organism>
<comment type="caution">
    <text evidence="2">The sequence shown here is derived from an EMBL/GenBank/DDBJ whole genome shotgun (WGS) entry which is preliminary data.</text>
</comment>
<name>A0ABV3Q4M4_9BACL</name>
<dbReference type="EMBL" id="JBFMIA010000005">
    <property type="protein sequence ID" value="MEW9501773.1"/>
    <property type="molecule type" value="Genomic_DNA"/>
</dbReference>
<feature type="transmembrane region" description="Helical" evidence="1">
    <location>
        <begin position="123"/>
        <end position="144"/>
    </location>
</feature>
<protein>
    <submittedName>
        <fullName evidence="2">Uncharacterized protein</fullName>
    </submittedName>
</protein>
<dbReference type="Proteomes" id="UP001556040">
    <property type="component" value="Unassembled WGS sequence"/>
</dbReference>
<sequence>MNVKLIELTRISLLAAFISVTGMMKIPSFMPGAEFQLSAPIAIAIVSVFGFWRYLLAGFLSSSVLFFLGIHTILNIEISMVYRIVAGGIVAIFGPSAPVLLAAGPMGSIAARSALAATFNIEVWPLLLGAIPGMIFTMLTVIPLTKMLQRTYLVVNKKYAY</sequence>
<evidence type="ECO:0000313" key="2">
    <source>
        <dbReference type="EMBL" id="MEW9501773.1"/>
    </source>
</evidence>
<proteinExistence type="predicted"/>
<evidence type="ECO:0000256" key="1">
    <source>
        <dbReference type="SAM" id="Phobius"/>
    </source>
</evidence>
<feature type="transmembrane region" description="Helical" evidence="1">
    <location>
        <begin position="12"/>
        <end position="30"/>
    </location>
</feature>